<feature type="transmembrane region" description="Helical" evidence="1">
    <location>
        <begin position="28"/>
        <end position="51"/>
    </location>
</feature>
<keyword evidence="1" id="KW-0812">Transmembrane</keyword>
<organism evidence="2">
    <name type="scientific">Cacopsylla melanoneura</name>
    <dbReference type="NCBI Taxonomy" id="428564"/>
    <lineage>
        <taxon>Eukaryota</taxon>
        <taxon>Metazoa</taxon>
        <taxon>Ecdysozoa</taxon>
        <taxon>Arthropoda</taxon>
        <taxon>Hexapoda</taxon>
        <taxon>Insecta</taxon>
        <taxon>Pterygota</taxon>
        <taxon>Neoptera</taxon>
        <taxon>Paraneoptera</taxon>
        <taxon>Hemiptera</taxon>
        <taxon>Sternorrhyncha</taxon>
        <taxon>Psylloidea</taxon>
        <taxon>Psyllidae</taxon>
        <taxon>Psyllinae</taxon>
        <taxon>Cacopsylla</taxon>
    </lineage>
</organism>
<reference evidence="2" key="1">
    <citation type="submission" date="2021-05" db="EMBL/GenBank/DDBJ databases">
        <authorList>
            <person name="Alioto T."/>
            <person name="Alioto T."/>
            <person name="Gomez Garrido J."/>
        </authorList>
    </citation>
    <scope>NUCLEOTIDE SEQUENCE</scope>
</reference>
<dbReference type="EMBL" id="HBUF01091011">
    <property type="protein sequence ID" value="CAG6635717.1"/>
    <property type="molecule type" value="Transcribed_RNA"/>
</dbReference>
<evidence type="ECO:0000256" key="1">
    <source>
        <dbReference type="SAM" id="Phobius"/>
    </source>
</evidence>
<feature type="transmembrane region" description="Helical" evidence="1">
    <location>
        <begin position="57"/>
        <end position="87"/>
    </location>
</feature>
<keyword evidence="1" id="KW-1133">Transmembrane helix</keyword>
<sequence>MYFILLFNFQAKLAMRYKFWMGFTLRDIIFSILGPTTLGPPIMVLLFPLLVELVLIIIRYIFLVILVSFVVYGCWVLVTYFLYCYLLDNTTLQSLFRLFRGDSRNRVVYYSKKKHQFDPMMRNRFFVQ</sequence>
<keyword evidence="1" id="KW-0472">Membrane</keyword>
<protein>
    <submittedName>
        <fullName evidence="2">Uncharacterized protein</fullName>
    </submittedName>
</protein>
<dbReference type="EMBL" id="HBUF01425396">
    <property type="protein sequence ID" value="CAG6741338.1"/>
    <property type="molecule type" value="Transcribed_RNA"/>
</dbReference>
<dbReference type="EMBL" id="HBUF01425398">
    <property type="protein sequence ID" value="CAG6741340.1"/>
    <property type="molecule type" value="Transcribed_RNA"/>
</dbReference>
<name>A0A8D8VW05_9HEMI</name>
<accession>A0A8D8VW05</accession>
<evidence type="ECO:0000313" key="2">
    <source>
        <dbReference type="EMBL" id="CAG6635719.1"/>
    </source>
</evidence>
<proteinExistence type="predicted"/>
<dbReference type="EMBL" id="HBUF01091013">
    <property type="protein sequence ID" value="CAG6635719.1"/>
    <property type="molecule type" value="Transcribed_RNA"/>
</dbReference>
<dbReference type="AlphaFoldDB" id="A0A8D8VW05"/>